<dbReference type="PANTHER" id="PTHR47545:SF2">
    <property type="entry name" value="CC-ADDING TRNA NUCLEOTIDYLTRANSFERASE"/>
    <property type="match status" value="1"/>
</dbReference>
<dbReference type="EMBL" id="CP048000">
    <property type="protein sequence ID" value="QHQ63758.1"/>
    <property type="molecule type" value="Genomic_DNA"/>
</dbReference>
<keyword evidence="4" id="KW-1185">Reference proteome</keyword>
<reference evidence="3 4" key="1">
    <citation type="submission" date="2020-01" db="EMBL/GenBank/DDBJ databases">
        <title>Genome analysis of Anaerocolumna sp. CBA3638.</title>
        <authorList>
            <person name="Kim J."/>
            <person name="Roh S.W."/>
        </authorList>
    </citation>
    <scope>NUCLEOTIDE SEQUENCE [LARGE SCALE GENOMIC DNA]</scope>
    <source>
        <strain evidence="3 4">CBA3638</strain>
    </source>
</reference>
<dbReference type="SMART" id="SM00471">
    <property type="entry name" value="HDc"/>
    <property type="match status" value="1"/>
</dbReference>
<dbReference type="NCBIfam" id="TIGR00277">
    <property type="entry name" value="HDIG"/>
    <property type="match status" value="1"/>
</dbReference>
<dbReference type="PANTHER" id="PTHR47545">
    <property type="entry name" value="MULTIFUNCTIONAL CCA PROTEIN"/>
    <property type="match status" value="1"/>
</dbReference>
<dbReference type="Gene3D" id="1.10.3090.10">
    <property type="entry name" value="cca-adding enzyme, domain 2"/>
    <property type="match status" value="1"/>
</dbReference>
<gene>
    <name evidence="3" type="ORF">Ana3638_14110</name>
</gene>
<dbReference type="KEGG" id="anr:Ana3638_14110"/>
<dbReference type="CDD" id="cd00077">
    <property type="entry name" value="HDc"/>
    <property type="match status" value="1"/>
</dbReference>
<dbReference type="Proteomes" id="UP000464314">
    <property type="component" value="Chromosome"/>
</dbReference>
<dbReference type="InterPro" id="IPR003607">
    <property type="entry name" value="HD/PDEase_dom"/>
</dbReference>
<dbReference type="InterPro" id="IPR006675">
    <property type="entry name" value="HDIG_dom"/>
</dbReference>
<name>A0A6P1TW78_9FIRM</name>
<evidence type="ECO:0000259" key="2">
    <source>
        <dbReference type="SMART" id="SM00471"/>
    </source>
</evidence>
<feature type="domain" description="HD/PDEase" evidence="2">
    <location>
        <begin position="67"/>
        <end position="202"/>
    </location>
</feature>
<dbReference type="GO" id="GO:0000166">
    <property type="term" value="F:nucleotide binding"/>
    <property type="evidence" value="ECO:0007669"/>
    <property type="project" value="UniProtKB-KW"/>
</dbReference>
<organism evidence="3 4">
    <name type="scientific">Anaerocolumna sedimenticola</name>
    <dbReference type="NCBI Taxonomy" id="2696063"/>
    <lineage>
        <taxon>Bacteria</taxon>
        <taxon>Bacillati</taxon>
        <taxon>Bacillota</taxon>
        <taxon>Clostridia</taxon>
        <taxon>Lachnospirales</taxon>
        <taxon>Lachnospiraceae</taxon>
        <taxon>Anaerocolumna</taxon>
    </lineage>
</organism>
<evidence type="ECO:0000313" key="3">
    <source>
        <dbReference type="EMBL" id="QHQ63758.1"/>
    </source>
</evidence>
<dbReference type="InterPro" id="IPR050124">
    <property type="entry name" value="tRNA_CCA-adding_enzyme"/>
</dbReference>
<sequence length="224" mass="26177">MNKIQTVDEQNIYDKLTLFIDIHHHLLEDESPSNYLNEASNKKIFKDAPFSMLNRLKETKQSPIHHPEGNVWNHTMLVVNEAAGRKNKSKDPDVLMWAALLHDIGKPDTTRYRKGRITSYDHDTAGEVLAKEFLEYFSCKDEFIEKVVNLVRFHMHILYVLKDLQFGNIELMKKKVDLHELALLGLCDRLGRLNPNREEEEKNLDIFLTKVNNMERSGKTYAKK</sequence>
<evidence type="ECO:0000256" key="1">
    <source>
        <dbReference type="ARBA" id="ARBA00022741"/>
    </source>
</evidence>
<keyword evidence="1" id="KW-0547">Nucleotide-binding</keyword>
<dbReference type="Pfam" id="PF01966">
    <property type="entry name" value="HD"/>
    <property type="match status" value="1"/>
</dbReference>
<protein>
    <submittedName>
        <fullName evidence="3">HDIG domain-containing protein</fullName>
    </submittedName>
</protein>
<dbReference type="InterPro" id="IPR006674">
    <property type="entry name" value="HD_domain"/>
</dbReference>
<dbReference type="AlphaFoldDB" id="A0A6P1TW78"/>
<evidence type="ECO:0000313" key="4">
    <source>
        <dbReference type="Proteomes" id="UP000464314"/>
    </source>
</evidence>
<dbReference type="SUPFAM" id="SSF109604">
    <property type="entry name" value="HD-domain/PDEase-like"/>
    <property type="match status" value="1"/>
</dbReference>
<proteinExistence type="predicted"/>
<accession>A0A6P1TW78</accession>